<geneLocation type="plasmid" evidence="1 2">
    <name>pBFY46</name>
</geneLocation>
<evidence type="ECO:0000313" key="1">
    <source>
        <dbReference type="EMBL" id="BAD51369.1"/>
    </source>
</evidence>
<reference evidence="1 2" key="1">
    <citation type="journal article" date="2004" name="Proc. Natl. Acad. Sci. U.S.A.">
        <title>Genomic analysis of Bacteroides fragilis reveals extensive DNA inversions regulating cell surface adaptation.</title>
        <authorList>
            <person name="Kuwahara T."/>
            <person name="Yamashita A."/>
            <person name="Hirakawa H."/>
            <person name="Nakayama H."/>
            <person name="Toh H."/>
            <person name="Okada N."/>
            <person name="Kuhara S."/>
            <person name="Hattori M."/>
            <person name="Hayashi T."/>
            <person name="Ohnishi Y."/>
        </authorList>
    </citation>
    <scope>NUCLEOTIDE SEQUENCE [LARGE SCALE GENOMIC DNA]</scope>
    <source>
        <strain evidence="1 2">YCH46</strain>
        <plasmid evidence="2">Plasmid pBFY46</plasmid>
    </source>
</reference>
<dbReference type="KEGG" id="bfr:BFp0042"/>
<gene>
    <name evidence="1" type="ordered locus">BFp0042</name>
</gene>
<dbReference type="Proteomes" id="UP000002197">
    <property type="component" value="Plasmid pBFY46"/>
</dbReference>
<protein>
    <submittedName>
        <fullName evidence="1">Uncharacterized protein</fullName>
    </submittedName>
</protein>
<dbReference type="AlphaFoldDB" id="Q64MB8"/>
<proteinExistence type="predicted"/>
<sequence length="81" mass="9393">MARNFTLRLGEVEDQKLQQIKTLVGETTDTGAIKHIIRNYAELSSRYDSEMKRNKKLSSDYQDIKQKVKLFCSALNDLNKL</sequence>
<name>Q64MB8_BACFR</name>
<evidence type="ECO:0000313" key="2">
    <source>
        <dbReference type="Proteomes" id="UP000002197"/>
    </source>
</evidence>
<accession>Q64MB8</accession>
<dbReference type="RefSeq" id="WP_011199173.1">
    <property type="nucleotide sequence ID" value="NC_006297.1"/>
</dbReference>
<organism evidence="1 2">
    <name type="scientific">Bacteroides fragilis (strain YCH46)</name>
    <dbReference type="NCBI Taxonomy" id="295405"/>
    <lineage>
        <taxon>Bacteria</taxon>
        <taxon>Pseudomonadati</taxon>
        <taxon>Bacteroidota</taxon>
        <taxon>Bacteroidia</taxon>
        <taxon>Bacteroidales</taxon>
        <taxon>Bacteroidaceae</taxon>
        <taxon>Bacteroides</taxon>
    </lineage>
</organism>
<keyword evidence="1" id="KW-0614">Plasmid</keyword>
<dbReference type="EMBL" id="AP006842">
    <property type="protein sequence ID" value="BAD51369.1"/>
    <property type="molecule type" value="Genomic_DNA"/>
</dbReference>
<dbReference type="HOGENOM" id="CLU_2566698_0_0_10"/>
<dbReference type="PATRIC" id="fig|295405.11.peg.36"/>